<protein>
    <recommendedName>
        <fullName evidence="6">Fibrinogen C-terminal domain-containing protein</fullName>
    </recommendedName>
</protein>
<dbReference type="InterPro" id="IPR002181">
    <property type="entry name" value="Fibrinogen_a/b/g_C_dom"/>
</dbReference>
<dbReference type="PROSITE" id="PS51406">
    <property type="entry name" value="FIBRINOGEN_C_2"/>
    <property type="match status" value="1"/>
</dbReference>
<dbReference type="EMBL" id="JAODUP010000800">
    <property type="protein sequence ID" value="KAK2143908.1"/>
    <property type="molecule type" value="Genomic_DNA"/>
</dbReference>
<keyword evidence="1" id="KW-1015">Disulfide bond</keyword>
<feature type="disulfide bond" evidence="1">
    <location>
        <begin position="140"/>
        <end position="149"/>
    </location>
</feature>
<dbReference type="InterPro" id="IPR036056">
    <property type="entry name" value="Fibrinogen-like_C"/>
</dbReference>
<evidence type="ECO:0000259" key="3">
    <source>
        <dbReference type="PROSITE" id="PS51406"/>
    </source>
</evidence>
<dbReference type="PROSITE" id="PS50026">
    <property type="entry name" value="EGF_3"/>
    <property type="match status" value="1"/>
</dbReference>
<dbReference type="InterPro" id="IPR014716">
    <property type="entry name" value="Fibrinogen_a/b/g_C_1"/>
</dbReference>
<dbReference type="GO" id="GO:0005615">
    <property type="term" value="C:extracellular space"/>
    <property type="evidence" value="ECO:0007669"/>
    <property type="project" value="TreeGrafter"/>
</dbReference>
<dbReference type="SMART" id="SM00186">
    <property type="entry name" value="FBG"/>
    <property type="match status" value="1"/>
</dbReference>
<accession>A0AAD9J0R8</accession>
<feature type="domain" description="Fibrinogen C-terminal" evidence="3">
    <location>
        <begin position="140"/>
        <end position="346"/>
    </location>
</feature>
<evidence type="ECO:0000256" key="1">
    <source>
        <dbReference type="PROSITE-ProRule" id="PRU00076"/>
    </source>
</evidence>
<dbReference type="SUPFAM" id="SSF56496">
    <property type="entry name" value="Fibrinogen C-terminal domain-like"/>
    <property type="match status" value="1"/>
</dbReference>
<sequence length="346" mass="39413">METNCMKVKYISVIILAYILCPSYQVCAVTVKKITHLKDVDMVPDDVHKTSVIRGVSLFLQCQLECSKRNDCQTVLHDGDTCYLFNTSNGARGKRPGEIAATVMETEAVTNADICQKLTPCLHNSTCLPTNNHPYYKCVCPSWCYGDPCDNCYPIPGVLADDMNLIIPGLIMKAPVENDWIVLMRRRDGSVDFINQLWKDYKNGFGDHQGEFWLGNKWVHLLTTNSSYRVRFDLVTYNRSWAYAEYSHFHIGKEDDGYRLNVSDYSGTAGNSLIRSFHHNENGRKFKTSDRGKRAGCSPGGWWDPLCGFVRLTGRYIPSKDSFRGVIWHPFSRQLAYADMKIRRVA</sequence>
<evidence type="ECO:0000313" key="5">
    <source>
        <dbReference type="Proteomes" id="UP001208570"/>
    </source>
</evidence>
<evidence type="ECO:0000313" key="4">
    <source>
        <dbReference type="EMBL" id="KAK2143908.1"/>
    </source>
</evidence>
<dbReference type="PROSITE" id="PS00022">
    <property type="entry name" value="EGF_1"/>
    <property type="match status" value="1"/>
</dbReference>
<dbReference type="InterPro" id="IPR000742">
    <property type="entry name" value="EGF"/>
</dbReference>
<reference evidence="4" key="1">
    <citation type="journal article" date="2023" name="Mol. Biol. Evol.">
        <title>Third-Generation Sequencing Reveals the Adaptive Role of the Epigenome in Three Deep-Sea Polychaetes.</title>
        <authorList>
            <person name="Perez M."/>
            <person name="Aroh O."/>
            <person name="Sun Y."/>
            <person name="Lan Y."/>
            <person name="Juniper S.K."/>
            <person name="Young C.R."/>
            <person name="Angers B."/>
            <person name="Qian P.Y."/>
        </authorList>
    </citation>
    <scope>NUCLEOTIDE SEQUENCE</scope>
    <source>
        <strain evidence="4">P08H-3</strain>
    </source>
</reference>
<proteinExistence type="predicted"/>
<dbReference type="Gene3D" id="3.90.215.10">
    <property type="entry name" value="Gamma Fibrinogen, chain A, domain 1"/>
    <property type="match status" value="1"/>
</dbReference>
<gene>
    <name evidence="4" type="ORF">LSH36_800g00000</name>
</gene>
<name>A0AAD9J0R8_9ANNE</name>
<feature type="disulfide bond" evidence="1">
    <location>
        <begin position="121"/>
        <end position="138"/>
    </location>
</feature>
<comment type="caution">
    <text evidence="4">The sequence shown here is derived from an EMBL/GenBank/DDBJ whole genome shotgun (WGS) entry which is preliminary data.</text>
</comment>
<dbReference type="PANTHER" id="PTHR19143">
    <property type="entry name" value="FIBRINOGEN/TENASCIN/ANGIOPOEITIN"/>
    <property type="match status" value="1"/>
</dbReference>
<dbReference type="AlphaFoldDB" id="A0AAD9J0R8"/>
<organism evidence="4 5">
    <name type="scientific">Paralvinella palmiformis</name>
    <dbReference type="NCBI Taxonomy" id="53620"/>
    <lineage>
        <taxon>Eukaryota</taxon>
        <taxon>Metazoa</taxon>
        <taxon>Spiralia</taxon>
        <taxon>Lophotrochozoa</taxon>
        <taxon>Annelida</taxon>
        <taxon>Polychaeta</taxon>
        <taxon>Sedentaria</taxon>
        <taxon>Canalipalpata</taxon>
        <taxon>Terebellida</taxon>
        <taxon>Terebelliformia</taxon>
        <taxon>Alvinellidae</taxon>
        <taxon>Paralvinella</taxon>
    </lineage>
</organism>
<dbReference type="Pfam" id="PF00147">
    <property type="entry name" value="Fibrinogen_C"/>
    <property type="match status" value="1"/>
</dbReference>
<feature type="domain" description="EGF-like" evidence="2">
    <location>
        <begin position="111"/>
        <end position="150"/>
    </location>
</feature>
<evidence type="ECO:0000259" key="2">
    <source>
        <dbReference type="PROSITE" id="PS50026"/>
    </source>
</evidence>
<keyword evidence="5" id="KW-1185">Reference proteome</keyword>
<dbReference type="InterPro" id="IPR050373">
    <property type="entry name" value="Fibrinogen_C-term_domain"/>
</dbReference>
<dbReference type="Proteomes" id="UP001208570">
    <property type="component" value="Unassembled WGS sequence"/>
</dbReference>
<comment type="caution">
    <text evidence="1">Lacks conserved residue(s) required for the propagation of feature annotation.</text>
</comment>
<evidence type="ECO:0008006" key="6">
    <source>
        <dbReference type="Google" id="ProtNLM"/>
    </source>
</evidence>
<keyword evidence="1" id="KW-0245">EGF-like domain</keyword>